<protein>
    <submittedName>
        <fullName evidence="1">Uncharacterized protein</fullName>
    </submittedName>
</protein>
<comment type="caution">
    <text evidence="1">The sequence shown here is derived from an EMBL/GenBank/DDBJ whole genome shotgun (WGS) entry which is preliminary data.</text>
</comment>
<dbReference type="EMBL" id="QFRI01000003">
    <property type="protein sequence ID" value="PWH82143.1"/>
    <property type="molecule type" value="Genomic_DNA"/>
</dbReference>
<gene>
    <name evidence="1" type="ORF">DIS18_12840</name>
</gene>
<proteinExistence type="predicted"/>
<evidence type="ECO:0000313" key="2">
    <source>
        <dbReference type="Proteomes" id="UP000245375"/>
    </source>
</evidence>
<reference evidence="2" key="3">
    <citation type="submission" date="2018-05" db="EMBL/GenBank/DDBJ databases">
        <authorList>
            <person name="Lu D."/>
        </authorList>
    </citation>
    <scope>NUCLEOTIDE SEQUENCE [LARGE SCALE GENOMIC DNA]</scope>
    <source>
        <strain evidence="2">ZY111</strain>
    </source>
</reference>
<organism evidence="1 2">
    <name type="scientific">Algibacter marinivivus</name>
    <dbReference type="NCBI Taxonomy" id="2100723"/>
    <lineage>
        <taxon>Bacteria</taxon>
        <taxon>Pseudomonadati</taxon>
        <taxon>Bacteroidota</taxon>
        <taxon>Flavobacteriia</taxon>
        <taxon>Flavobacteriales</taxon>
        <taxon>Flavobacteriaceae</taxon>
        <taxon>Algibacter</taxon>
    </lineage>
</organism>
<evidence type="ECO:0000313" key="1">
    <source>
        <dbReference type="EMBL" id="PWH82143.1"/>
    </source>
</evidence>
<accession>A0A2U2X2Y2</accession>
<reference evidence="2" key="2">
    <citation type="submission" date="2018-05" db="EMBL/GenBank/DDBJ databases">
        <title>Algibacter marinivivus sp. nov., isolated from sample around a algae.</title>
        <authorList>
            <person name="Lu D."/>
        </authorList>
    </citation>
    <scope>NUCLEOTIDE SEQUENCE [LARGE SCALE GENOMIC DNA]</scope>
    <source>
        <strain evidence="2">ZY111</strain>
    </source>
</reference>
<dbReference type="AlphaFoldDB" id="A0A2U2X2Y2"/>
<keyword evidence="2" id="KW-1185">Reference proteome</keyword>
<name>A0A2U2X2Y2_9FLAO</name>
<reference evidence="1 2" key="1">
    <citation type="submission" date="2018-05" db="EMBL/GenBank/DDBJ databases">
        <title>Algibacter marinivivus sp. nov., isolated from sample around a algae.</title>
        <authorList>
            <person name="Zhong X."/>
        </authorList>
    </citation>
    <scope>NUCLEOTIDE SEQUENCE [LARGE SCALE GENOMIC DNA]</scope>
    <source>
        <strain evidence="1 2">ZY111</strain>
    </source>
</reference>
<sequence length="114" mass="13088">MSLFCQNNSCVDFKIGEFKFLNPNYSEWTITRNDSIQTEINSKTGVEIKSVIKWKSECVYTLTCKSVSKPELKNAIGKIFEVSIIKTYNNGYTCISRGNDIQLKDLELEMIKTK</sequence>
<dbReference type="Proteomes" id="UP000245375">
    <property type="component" value="Unassembled WGS sequence"/>
</dbReference>